<protein>
    <recommendedName>
        <fullName evidence="2">DUF3152 domain-containing protein</fullName>
    </recommendedName>
</protein>
<evidence type="ECO:0000313" key="4">
    <source>
        <dbReference type="Proteomes" id="UP000592181"/>
    </source>
</evidence>
<dbReference type="InterPro" id="IPR022603">
    <property type="entry name" value="DUF3152"/>
</dbReference>
<dbReference type="EMBL" id="JACBZX010000001">
    <property type="protein sequence ID" value="NYG36689.1"/>
    <property type="molecule type" value="Genomic_DNA"/>
</dbReference>
<sequence length="275" mass="28787">MSTARSTIARHRVVVLVAALLVAALLVLTLTTWSGGDEASAGDQAASSGAGSGGAAAGDGGGDGTDGAGSGASAGDASAADPSATQPEVVESGNGRIAPVQTWGEDSERAGREIRWSVEAEQGLGLDLDQFATAVRRTLVAEKGWEAATDVHFVRVPAWQVEQGARVDVRVTLASPETTDELCAPLQTGGRVSCWRDGRAVINSYRWVKGAGTFRGRIWEYRTYLINHEVGHGLGFSHEACAGEGSRAPVMLQQTLRLDGCWAWETPADDGSRLR</sequence>
<dbReference type="InterPro" id="IPR024079">
    <property type="entry name" value="MetalloPept_cat_dom_sf"/>
</dbReference>
<dbReference type="RefSeq" id="WP_179462153.1">
    <property type="nucleotide sequence ID" value="NZ_JACBZX010000001.1"/>
</dbReference>
<organism evidence="3 4">
    <name type="scientific">Janibacter alkaliphilus</name>
    <dbReference type="NCBI Taxonomy" id="1069963"/>
    <lineage>
        <taxon>Bacteria</taxon>
        <taxon>Bacillati</taxon>
        <taxon>Actinomycetota</taxon>
        <taxon>Actinomycetes</taxon>
        <taxon>Micrococcales</taxon>
        <taxon>Intrasporangiaceae</taxon>
        <taxon>Janibacter</taxon>
    </lineage>
</organism>
<proteinExistence type="predicted"/>
<reference evidence="3 4" key="1">
    <citation type="submission" date="2020-07" db="EMBL/GenBank/DDBJ databases">
        <title>Sequencing the genomes of 1000 actinobacteria strains.</title>
        <authorList>
            <person name="Klenk H.-P."/>
        </authorList>
    </citation>
    <scope>NUCLEOTIDE SEQUENCE [LARGE SCALE GENOMIC DNA]</scope>
    <source>
        <strain evidence="3 4">DSM 24723</strain>
    </source>
</reference>
<evidence type="ECO:0000256" key="1">
    <source>
        <dbReference type="SAM" id="MobiDB-lite"/>
    </source>
</evidence>
<feature type="compositionally biased region" description="Low complexity" evidence="1">
    <location>
        <begin position="73"/>
        <end position="84"/>
    </location>
</feature>
<accession>A0A852X1E5</accession>
<evidence type="ECO:0000259" key="2">
    <source>
        <dbReference type="Pfam" id="PF11350"/>
    </source>
</evidence>
<gene>
    <name evidence="3" type="ORF">BJY28_001158</name>
</gene>
<dbReference type="Proteomes" id="UP000592181">
    <property type="component" value="Unassembled WGS sequence"/>
</dbReference>
<feature type="compositionally biased region" description="Gly residues" evidence="1">
    <location>
        <begin position="50"/>
        <end position="72"/>
    </location>
</feature>
<evidence type="ECO:0000313" key="3">
    <source>
        <dbReference type="EMBL" id="NYG36689.1"/>
    </source>
</evidence>
<name>A0A852X1E5_9MICO</name>
<dbReference type="Gene3D" id="3.40.390.10">
    <property type="entry name" value="Collagenase (Catalytic Domain)"/>
    <property type="match status" value="1"/>
</dbReference>
<dbReference type="SUPFAM" id="SSF55486">
    <property type="entry name" value="Metalloproteases ('zincins'), catalytic domain"/>
    <property type="match status" value="1"/>
</dbReference>
<feature type="compositionally biased region" description="Low complexity" evidence="1">
    <location>
        <begin position="38"/>
        <end position="49"/>
    </location>
</feature>
<feature type="domain" description="DUF3152" evidence="2">
    <location>
        <begin position="91"/>
        <end position="259"/>
    </location>
</feature>
<feature type="region of interest" description="Disordered" evidence="1">
    <location>
        <begin position="38"/>
        <end position="109"/>
    </location>
</feature>
<comment type="caution">
    <text evidence="3">The sequence shown here is derived from an EMBL/GenBank/DDBJ whole genome shotgun (WGS) entry which is preliminary data.</text>
</comment>
<keyword evidence="4" id="KW-1185">Reference proteome</keyword>
<dbReference type="AlphaFoldDB" id="A0A852X1E5"/>
<dbReference type="GO" id="GO:0008237">
    <property type="term" value="F:metallopeptidase activity"/>
    <property type="evidence" value="ECO:0007669"/>
    <property type="project" value="InterPro"/>
</dbReference>
<dbReference type="Pfam" id="PF11350">
    <property type="entry name" value="DUF3152"/>
    <property type="match status" value="1"/>
</dbReference>